<name>A0A3M8L103_9MICO</name>
<feature type="domain" description="SHS2" evidence="1">
    <location>
        <begin position="5"/>
        <end position="172"/>
    </location>
</feature>
<comment type="caution">
    <text evidence="2">The sequence shown here is derived from an EMBL/GenBank/DDBJ whole genome shotgun (WGS) entry which is preliminary data.</text>
</comment>
<dbReference type="InterPro" id="IPR003494">
    <property type="entry name" value="SHS2_FtsA"/>
</dbReference>
<protein>
    <submittedName>
        <fullName evidence="2">Type IV pilus assembly protein PilM</fullName>
    </submittedName>
</protein>
<dbReference type="RefSeq" id="WP_123046287.1">
    <property type="nucleotide sequence ID" value="NZ_RDSR01000018.1"/>
</dbReference>
<organism evidence="2 3">
    <name type="scientific">Cryobacterium tepidiphilum</name>
    <dbReference type="NCBI Taxonomy" id="2486026"/>
    <lineage>
        <taxon>Bacteria</taxon>
        <taxon>Bacillati</taxon>
        <taxon>Actinomycetota</taxon>
        <taxon>Actinomycetes</taxon>
        <taxon>Micrococcales</taxon>
        <taxon>Microbacteriaceae</taxon>
        <taxon>Cryobacterium</taxon>
    </lineage>
</organism>
<dbReference type="PANTHER" id="PTHR32432:SF3">
    <property type="entry name" value="ETHANOLAMINE UTILIZATION PROTEIN EUTJ"/>
    <property type="match status" value="1"/>
</dbReference>
<dbReference type="PANTHER" id="PTHR32432">
    <property type="entry name" value="CELL DIVISION PROTEIN FTSA-RELATED"/>
    <property type="match status" value="1"/>
</dbReference>
<reference evidence="2 3" key="1">
    <citation type="submission" date="2018-11" db="EMBL/GenBank/DDBJ databases">
        <title>Cryobacterium sp. nov., isolated from rhizosphere soil of lettuce.</title>
        <authorList>
            <person name="Wang Y."/>
        </authorList>
    </citation>
    <scope>NUCLEOTIDE SEQUENCE [LARGE SCALE GENOMIC DNA]</scope>
    <source>
        <strain evidence="2 3">NEAU-85</strain>
    </source>
</reference>
<dbReference type="Gene3D" id="3.30.420.40">
    <property type="match status" value="2"/>
</dbReference>
<dbReference type="Gene3D" id="3.30.1490.300">
    <property type="match status" value="1"/>
</dbReference>
<evidence type="ECO:0000313" key="3">
    <source>
        <dbReference type="Proteomes" id="UP000279859"/>
    </source>
</evidence>
<dbReference type="EMBL" id="RDSR01000018">
    <property type="protein sequence ID" value="RNE59220.1"/>
    <property type="molecule type" value="Genomic_DNA"/>
</dbReference>
<keyword evidence="3" id="KW-1185">Reference proteome</keyword>
<sequence>MSANVVGIDIGTAGVRAVEVAAGKNKASVVRFHQVPLPEGAVNRGEVVEPNTVASALKQLWSTGGFKSKNVVLGMGNHRVLSRDLTVPRASLAHIRESLPFQVQDMLPIPLDEALLDFYPVAEGDGESGPVVTGLLIAAVKDAVKGNVKAVELAGLLPLDVDLIPFALTRVLNMGDSIPGTVAQVDVGAATTSIVITTDGVPQFVRLIPAGGNDVTHALVETLGLTPEEADRLKRTLGMRLPAADPDVSVENDIAENSTDAPVIDERAAVSLIRDVSGELLSSVRNTANYFTNTRQTSVTRIVLTGGGSRLPGFAEGLAELTRLTVASAEISRMVSYGRSVKADELRGSQGAFLVALGLALGSAA</sequence>
<dbReference type="InterPro" id="IPR043129">
    <property type="entry name" value="ATPase_NBD"/>
</dbReference>
<dbReference type="InterPro" id="IPR050696">
    <property type="entry name" value="FtsA/MreB"/>
</dbReference>
<evidence type="ECO:0000313" key="2">
    <source>
        <dbReference type="EMBL" id="RNE59220.1"/>
    </source>
</evidence>
<dbReference type="NCBIfam" id="TIGR01175">
    <property type="entry name" value="pilM"/>
    <property type="match status" value="1"/>
</dbReference>
<dbReference type="PRINTS" id="PR00301">
    <property type="entry name" value="HEATSHOCK70"/>
</dbReference>
<dbReference type="Proteomes" id="UP000279859">
    <property type="component" value="Unassembled WGS sequence"/>
</dbReference>
<dbReference type="PIRSF" id="PIRSF019169">
    <property type="entry name" value="PilM"/>
    <property type="match status" value="1"/>
</dbReference>
<dbReference type="SUPFAM" id="SSF53067">
    <property type="entry name" value="Actin-like ATPase domain"/>
    <property type="match status" value="2"/>
</dbReference>
<dbReference type="SMART" id="SM00842">
    <property type="entry name" value="FtsA"/>
    <property type="match status" value="1"/>
</dbReference>
<evidence type="ECO:0000259" key="1">
    <source>
        <dbReference type="SMART" id="SM00842"/>
    </source>
</evidence>
<dbReference type="Pfam" id="PF11104">
    <property type="entry name" value="PilM_2"/>
    <property type="match status" value="2"/>
</dbReference>
<dbReference type="AlphaFoldDB" id="A0A3M8L103"/>
<proteinExistence type="predicted"/>
<accession>A0A3M8L103</accession>
<dbReference type="OrthoDB" id="1926201at2"/>
<dbReference type="CDD" id="cd24049">
    <property type="entry name" value="ASKHA_NBD_PilM"/>
    <property type="match status" value="1"/>
</dbReference>
<dbReference type="GO" id="GO:0051301">
    <property type="term" value="P:cell division"/>
    <property type="evidence" value="ECO:0007669"/>
    <property type="project" value="InterPro"/>
</dbReference>
<dbReference type="InterPro" id="IPR005883">
    <property type="entry name" value="PilM"/>
</dbReference>
<gene>
    <name evidence="2" type="primary">pilM</name>
    <name evidence="2" type="ORF">EEJ31_10655</name>
</gene>